<dbReference type="GO" id="GO:0016787">
    <property type="term" value="F:hydrolase activity"/>
    <property type="evidence" value="ECO:0007669"/>
    <property type="project" value="UniProtKB-KW"/>
</dbReference>
<keyword evidence="1" id="KW-0378">Hydrolase</keyword>
<dbReference type="InterPro" id="IPR000868">
    <property type="entry name" value="Isochorismatase-like_dom"/>
</dbReference>
<keyword evidence="4" id="KW-1185">Reference proteome</keyword>
<dbReference type="CDD" id="cd00431">
    <property type="entry name" value="cysteine_hydrolases"/>
    <property type="match status" value="1"/>
</dbReference>
<dbReference type="EMBL" id="AEJB01000160">
    <property type="protein sequence ID" value="ELP69246.1"/>
    <property type="molecule type" value="Genomic_DNA"/>
</dbReference>
<dbReference type="Gene3D" id="3.40.50.850">
    <property type="entry name" value="Isochorismatase-like"/>
    <property type="match status" value="1"/>
</dbReference>
<evidence type="ECO:0000313" key="3">
    <source>
        <dbReference type="EMBL" id="ELP69246.1"/>
    </source>
</evidence>
<feature type="domain" description="Isochorismatase-like" evidence="2">
    <location>
        <begin position="12"/>
        <end position="140"/>
    </location>
</feature>
<comment type="caution">
    <text evidence="3">The sequence shown here is derived from an EMBL/GenBank/DDBJ whole genome shotgun (WGS) entry which is preliminary data.</text>
</comment>
<dbReference type="STRING" id="85558.T45_02159"/>
<protein>
    <submittedName>
        <fullName evidence="3">Isochorismatase family protein</fullName>
    </submittedName>
</protein>
<dbReference type="SUPFAM" id="SSF52499">
    <property type="entry name" value="Isochorismatase-like hydrolases"/>
    <property type="match status" value="1"/>
</dbReference>
<dbReference type="GeneID" id="97400394"/>
<dbReference type="InterPro" id="IPR050272">
    <property type="entry name" value="Isochorismatase-like_hydrls"/>
</dbReference>
<evidence type="ECO:0000256" key="1">
    <source>
        <dbReference type="ARBA" id="ARBA00022801"/>
    </source>
</evidence>
<dbReference type="PANTHER" id="PTHR43540">
    <property type="entry name" value="PEROXYUREIDOACRYLATE/UREIDOACRYLATE AMIDOHYDROLASE-RELATED"/>
    <property type="match status" value="1"/>
</dbReference>
<accession>L7FDT2</accession>
<evidence type="ECO:0000259" key="2">
    <source>
        <dbReference type="Pfam" id="PF00857"/>
    </source>
</evidence>
<dbReference type="PATRIC" id="fig|698760.3.peg.2076"/>
<dbReference type="AlphaFoldDB" id="L7FDT2"/>
<proteinExistence type="predicted"/>
<name>L7FDT2_STRT8</name>
<organism evidence="3 4">
    <name type="scientific">Streptomyces turgidiscabies (strain Car8)</name>
    <dbReference type="NCBI Taxonomy" id="698760"/>
    <lineage>
        <taxon>Bacteria</taxon>
        <taxon>Bacillati</taxon>
        <taxon>Actinomycetota</taxon>
        <taxon>Actinomycetes</taxon>
        <taxon>Kitasatosporales</taxon>
        <taxon>Streptomycetaceae</taxon>
        <taxon>Streptomyces</taxon>
    </lineage>
</organism>
<dbReference type="PANTHER" id="PTHR43540:SF1">
    <property type="entry name" value="ISOCHORISMATASE HYDROLASE"/>
    <property type="match status" value="1"/>
</dbReference>
<dbReference type="Proteomes" id="UP000010931">
    <property type="component" value="Unassembled WGS sequence"/>
</dbReference>
<dbReference type="Pfam" id="PF00857">
    <property type="entry name" value="Isochorismatase"/>
    <property type="match status" value="1"/>
</dbReference>
<gene>
    <name evidence="3" type="ORF">STRTUCAR8_06282</name>
</gene>
<evidence type="ECO:0000313" key="4">
    <source>
        <dbReference type="Proteomes" id="UP000010931"/>
    </source>
</evidence>
<dbReference type="RefSeq" id="WP_006375540.1">
    <property type="nucleotide sequence ID" value="NZ_AEJB01000160.1"/>
</dbReference>
<dbReference type="InterPro" id="IPR036380">
    <property type="entry name" value="Isochorismatase-like_sf"/>
</dbReference>
<sequence>MATPDAAPATRTAFLALDYVTYIVDNFSADPSVAERAAHALAAARTAGLPVFHVLPQGMSEQIHPLLAPVEGETVLTKTSFSAFASTDLRELLEAAGVGRLVVAGVATSGTVLSTTRWAVDTGFQVTVCADACADPDPEINAVLLDESVAPKSWIGLWRIADVLPADEIPELRV</sequence>
<reference evidence="3 4" key="1">
    <citation type="journal article" date="2011" name="Plasmid">
        <title>Streptomyces turgidiscabies Car8 contains a modular pathogenicity island that shares virulence genes with other actinobacterial plant pathogens.</title>
        <authorList>
            <person name="Huguet-Tapia J.C."/>
            <person name="Badger J.H."/>
            <person name="Loria R."/>
            <person name="Pettis G.S."/>
        </authorList>
    </citation>
    <scope>NUCLEOTIDE SEQUENCE [LARGE SCALE GENOMIC DNA]</scope>
    <source>
        <strain evidence="3 4">Car8</strain>
    </source>
</reference>